<dbReference type="Proteomes" id="UP000305948">
    <property type="component" value="Unassembled WGS sequence"/>
</dbReference>
<sequence>MAPDAGPKDMLRPAKRPRLSAPLPPLDAFSGDRNPPSREKRPITFLSDFTTSNTKSDLKSRPLRPPQPPQFFDDRLNTPSRAKGKAQCFRTPLFIPHAEPEKSRNVTPAMKPMKAPEVFLEPPPPQRSKPSTSRLHPLSLPNIPFPTPDRHIPTTSTILRTHVPPALTPVDDTPIRESASLNSLLSFPRPVLSEPSTPRKPRTTPLTFLPDTALSPNPEPEPDEVACMVHGSPTKKRFLRAGLASLASTHLTRSLTSLSLWSKDTHPSPDLRLSVLRIAYRTPRAVFAICRQDNSRENEARRMVGRGDEETGGDGEILMAFLSLEGERQVKEGRDVAVWKPWSTVCLPTSRVLGDAGSVREAGAGEGGDGREMEVVLCSRYVVAEG</sequence>
<evidence type="ECO:0000313" key="2">
    <source>
        <dbReference type="EMBL" id="TFK47261.1"/>
    </source>
</evidence>
<reference evidence="2 3" key="1">
    <citation type="journal article" date="2019" name="Nat. Ecol. Evol.">
        <title>Megaphylogeny resolves global patterns of mushroom evolution.</title>
        <authorList>
            <person name="Varga T."/>
            <person name="Krizsan K."/>
            <person name="Foldi C."/>
            <person name="Dima B."/>
            <person name="Sanchez-Garcia M."/>
            <person name="Sanchez-Ramirez S."/>
            <person name="Szollosi G.J."/>
            <person name="Szarkandi J.G."/>
            <person name="Papp V."/>
            <person name="Albert L."/>
            <person name="Andreopoulos W."/>
            <person name="Angelini C."/>
            <person name="Antonin V."/>
            <person name="Barry K.W."/>
            <person name="Bougher N.L."/>
            <person name="Buchanan P."/>
            <person name="Buyck B."/>
            <person name="Bense V."/>
            <person name="Catcheside P."/>
            <person name="Chovatia M."/>
            <person name="Cooper J."/>
            <person name="Damon W."/>
            <person name="Desjardin D."/>
            <person name="Finy P."/>
            <person name="Geml J."/>
            <person name="Haridas S."/>
            <person name="Hughes K."/>
            <person name="Justo A."/>
            <person name="Karasinski D."/>
            <person name="Kautmanova I."/>
            <person name="Kiss B."/>
            <person name="Kocsube S."/>
            <person name="Kotiranta H."/>
            <person name="LaButti K.M."/>
            <person name="Lechner B.E."/>
            <person name="Liimatainen K."/>
            <person name="Lipzen A."/>
            <person name="Lukacs Z."/>
            <person name="Mihaltcheva S."/>
            <person name="Morgado L.N."/>
            <person name="Niskanen T."/>
            <person name="Noordeloos M.E."/>
            <person name="Ohm R.A."/>
            <person name="Ortiz-Santana B."/>
            <person name="Ovrebo C."/>
            <person name="Racz N."/>
            <person name="Riley R."/>
            <person name="Savchenko A."/>
            <person name="Shiryaev A."/>
            <person name="Soop K."/>
            <person name="Spirin V."/>
            <person name="Szebenyi C."/>
            <person name="Tomsovsky M."/>
            <person name="Tulloss R.E."/>
            <person name="Uehling J."/>
            <person name="Grigoriev I.V."/>
            <person name="Vagvolgyi C."/>
            <person name="Papp T."/>
            <person name="Martin F.M."/>
            <person name="Miettinen O."/>
            <person name="Hibbett D.S."/>
            <person name="Nagy L.G."/>
        </authorList>
    </citation>
    <scope>NUCLEOTIDE SEQUENCE [LARGE SCALE GENOMIC DNA]</scope>
    <source>
        <strain evidence="2 3">OMC1185</strain>
    </source>
</reference>
<feature type="compositionally biased region" description="Basic and acidic residues" evidence="1">
    <location>
        <begin position="1"/>
        <end position="12"/>
    </location>
</feature>
<feature type="region of interest" description="Disordered" evidence="1">
    <location>
        <begin position="1"/>
        <end position="79"/>
    </location>
</feature>
<dbReference type="EMBL" id="ML213525">
    <property type="protein sequence ID" value="TFK47261.1"/>
    <property type="molecule type" value="Genomic_DNA"/>
</dbReference>
<evidence type="ECO:0000256" key="1">
    <source>
        <dbReference type="SAM" id="MobiDB-lite"/>
    </source>
</evidence>
<proteinExistence type="predicted"/>
<dbReference type="AlphaFoldDB" id="A0A5C3N0K3"/>
<feature type="region of interest" description="Disordered" evidence="1">
    <location>
        <begin position="189"/>
        <end position="210"/>
    </location>
</feature>
<gene>
    <name evidence="2" type="ORF">OE88DRAFT_1666652</name>
</gene>
<name>A0A5C3N0K3_9AGAM</name>
<organism evidence="2 3">
    <name type="scientific">Heliocybe sulcata</name>
    <dbReference type="NCBI Taxonomy" id="5364"/>
    <lineage>
        <taxon>Eukaryota</taxon>
        <taxon>Fungi</taxon>
        <taxon>Dikarya</taxon>
        <taxon>Basidiomycota</taxon>
        <taxon>Agaricomycotina</taxon>
        <taxon>Agaricomycetes</taxon>
        <taxon>Gloeophyllales</taxon>
        <taxon>Gloeophyllaceae</taxon>
        <taxon>Heliocybe</taxon>
    </lineage>
</organism>
<protein>
    <submittedName>
        <fullName evidence="2">Uncharacterized protein</fullName>
    </submittedName>
</protein>
<dbReference type="OrthoDB" id="3215163at2759"/>
<evidence type="ECO:0000313" key="3">
    <source>
        <dbReference type="Proteomes" id="UP000305948"/>
    </source>
</evidence>
<feature type="region of interest" description="Disordered" evidence="1">
    <location>
        <begin position="116"/>
        <end position="149"/>
    </location>
</feature>
<accession>A0A5C3N0K3</accession>
<keyword evidence="3" id="KW-1185">Reference proteome</keyword>
<dbReference type="STRING" id="5364.A0A5C3N0K3"/>